<reference evidence="1 2" key="2">
    <citation type="submission" date="2019-07" db="EMBL/GenBank/DDBJ databases">
        <title>Seonamhaeicola sp. W255 draft genome.</title>
        <authorList>
            <person name="Zhang X.-Y."/>
            <person name="Zhang R."/>
            <person name="Zhong Y.-L."/>
            <person name="Du Z.-J."/>
        </authorList>
    </citation>
    <scope>NUCLEOTIDE SEQUENCE [LARGE SCALE GENOMIC DNA]</scope>
    <source>
        <strain evidence="1 2">W255</strain>
    </source>
</reference>
<reference evidence="1 2" key="1">
    <citation type="submission" date="2019-03" db="EMBL/GenBank/DDBJ databases">
        <authorList>
            <person name="Zhong Y.L."/>
        </authorList>
    </citation>
    <scope>NUCLEOTIDE SEQUENCE [LARGE SCALE GENOMIC DNA]</scope>
    <source>
        <strain evidence="1 2">W255</strain>
    </source>
</reference>
<accession>A0A562YBR5</accession>
<protein>
    <submittedName>
        <fullName evidence="1">Uncharacterized protein</fullName>
    </submittedName>
</protein>
<keyword evidence="2" id="KW-1185">Reference proteome</keyword>
<dbReference type="Proteomes" id="UP000295814">
    <property type="component" value="Unassembled WGS sequence"/>
</dbReference>
<sequence>MKIIKIKRRTVVEKRYSIKMGELITHVTYIKKHILGLPIKTLYKYRKTYYGEVKDCSDCILFI</sequence>
<organism evidence="1 2">
    <name type="scientific">Seonamhaeicola sediminis</name>
    <dbReference type="NCBI Taxonomy" id="2528206"/>
    <lineage>
        <taxon>Bacteria</taxon>
        <taxon>Pseudomonadati</taxon>
        <taxon>Bacteroidota</taxon>
        <taxon>Flavobacteriia</taxon>
        <taxon>Flavobacteriales</taxon>
        <taxon>Flavobacteriaceae</taxon>
    </lineage>
</organism>
<dbReference type="RefSeq" id="WP_133357124.1">
    <property type="nucleotide sequence ID" value="NZ_SMZJ02000007.1"/>
</dbReference>
<dbReference type="AlphaFoldDB" id="A0A562YBR5"/>
<comment type="caution">
    <text evidence="1">The sequence shown here is derived from an EMBL/GenBank/DDBJ whole genome shotgun (WGS) entry which is preliminary data.</text>
</comment>
<dbReference type="OrthoDB" id="1467749at2"/>
<evidence type="ECO:0000313" key="1">
    <source>
        <dbReference type="EMBL" id="TWO31824.1"/>
    </source>
</evidence>
<name>A0A562YBR5_9FLAO</name>
<gene>
    <name evidence="1" type="ORF">E1J38_012155</name>
</gene>
<dbReference type="EMBL" id="SMZJ02000007">
    <property type="protein sequence ID" value="TWO31824.1"/>
    <property type="molecule type" value="Genomic_DNA"/>
</dbReference>
<proteinExistence type="predicted"/>
<evidence type="ECO:0000313" key="2">
    <source>
        <dbReference type="Proteomes" id="UP000295814"/>
    </source>
</evidence>